<sequence>MKRKQIVIQSQSSIYGRNHSLLPRDMPSSSDGGRIAEVAGGTAADCAAVACCCPATVVNLLVFAVYRIPAGICRKALKEHRRRRLMRKGLLPLRSSTSWDEATFAAATMADDEELTLVVVEGSQMDKDLMELEKEMWQSFESGGFWRSPSQKHKMRRRGGLRSRAMHEYKV</sequence>
<proteinExistence type="predicted"/>
<dbReference type="Proteomes" id="UP001153076">
    <property type="component" value="Unassembled WGS sequence"/>
</dbReference>
<keyword evidence="2" id="KW-1185">Reference proteome</keyword>
<dbReference type="OrthoDB" id="695262at2759"/>
<dbReference type="PANTHER" id="PTHR33264">
    <property type="entry name" value="EXPRESSED PROTEIN"/>
    <property type="match status" value="1"/>
</dbReference>
<name>A0A9Q1K338_9CARY</name>
<comment type="caution">
    <text evidence="1">The sequence shown here is derived from an EMBL/GenBank/DDBJ whole genome shotgun (WGS) entry which is preliminary data.</text>
</comment>
<evidence type="ECO:0000313" key="1">
    <source>
        <dbReference type="EMBL" id="KAJ8435576.1"/>
    </source>
</evidence>
<dbReference type="PANTHER" id="PTHR33264:SF8">
    <property type="entry name" value="EXPRESSED PROTEIN"/>
    <property type="match status" value="1"/>
</dbReference>
<gene>
    <name evidence="1" type="ORF">Cgig2_020038</name>
</gene>
<dbReference type="EMBL" id="JAKOGI010000404">
    <property type="protein sequence ID" value="KAJ8435576.1"/>
    <property type="molecule type" value="Genomic_DNA"/>
</dbReference>
<protein>
    <submittedName>
        <fullName evidence="1">Uncharacterized protein</fullName>
    </submittedName>
</protein>
<accession>A0A9Q1K338</accession>
<reference evidence="1" key="1">
    <citation type="submission" date="2022-04" db="EMBL/GenBank/DDBJ databases">
        <title>Carnegiea gigantea Genome sequencing and assembly v2.</title>
        <authorList>
            <person name="Copetti D."/>
            <person name="Sanderson M.J."/>
            <person name="Burquez A."/>
            <person name="Wojciechowski M.F."/>
        </authorList>
    </citation>
    <scope>NUCLEOTIDE SEQUENCE</scope>
    <source>
        <strain evidence="1">SGP5-SGP5p</strain>
        <tissue evidence="1">Aerial part</tissue>
    </source>
</reference>
<evidence type="ECO:0000313" key="2">
    <source>
        <dbReference type="Proteomes" id="UP001153076"/>
    </source>
</evidence>
<organism evidence="1 2">
    <name type="scientific">Carnegiea gigantea</name>
    <dbReference type="NCBI Taxonomy" id="171969"/>
    <lineage>
        <taxon>Eukaryota</taxon>
        <taxon>Viridiplantae</taxon>
        <taxon>Streptophyta</taxon>
        <taxon>Embryophyta</taxon>
        <taxon>Tracheophyta</taxon>
        <taxon>Spermatophyta</taxon>
        <taxon>Magnoliopsida</taxon>
        <taxon>eudicotyledons</taxon>
        <taxon>Gunneridae</taxon>
        <taxon>Pentapetalae</taxon>
        <taxon>Caryophyllales</taxon>
        <taxon>Cactineae</taxon>
        <taxon>Cactaceae</taxon>
        <taxon>Cactoideae</taxon>
        <taxon>Echinocereeae</taxon>
        <taxon>Carnegiea</taxon>
    </lineage>
</organism>
<dbReference type="AlphaFoldDB" id="A0A9Q1K338"/>